<evidence type="ECO:0000256" key="1">
    <source>
        <dbReference type="ARBA" id="ARBA00001966"/>
    </source>
</evidence>
<keyword evidence="6" id="KW-0411">Iron-sulfur</keyword>
<keyword evidence="3" id="KW-0004">4Fe-4S</keyword>
<comment type="similarity">
    <text evidence="2">Belongs to the complex I 20 kDa subunit family.</text>
</comment>
<keyword evidence="4" id="KW-0479">Metal-binding</keyword>
<dbReference type="Gene3D" id="3.30.70.20">
    <property type="match status" value="1"/>
</dbReference>
<evidence type="ECO:0000256" key="4">
    <source>
        <dbReference type="ARBA" id="ARBA00022723"/>
    </source>
</evidence>
<dbReference type="GO" id="GO:0051539">
    <property type="term" value="F:4 iron, 4 sulfur cluster binding"/>
    <property type="evidence" value="ECO:0007669"/>
    <property type="project" value="UniProtKB-KW"/>
</dbReference>
<evidence type="ECO:0000256" key="3">
    <source>
        <dbReference type="ARBA" id="ARBA00022485"/>
    </source>
</evidence>
<dbReference type="SUPFAM" id="SSF56770">
    <property type="entry name" value="HydA/Nqo6-like"/>
    <property type="match status" value="1"/>
</dbReference>
<sequence length="270" mass="29450">MKQIQEIINIFLPAKNLNFEKMGPTNPNARGIPVPSSKKGFHLDKSIEKVCPTGGLKVTSSKEVIFDYGACLQCGHCVEASSGQLENSGFVHVYSVDREALKVRYIDGVPATYEEEISENVKQFRKITKNTGFQYREVAASGNNATEAEINASFNAVFDSEASMVRVVASPKHSDAVVFAGPVGPNMEIPLQVAWDTTPGPKALIACGTEAVSGGLFQRGKLPKEPDLFIGGDPPRPDVIISAFRYLMGKKKFSFREELSKFISGRRSKS</sequence>
<evidence type="ECO:0000256" key="5">
    <source>
        <dbReference type="ARBA" id="ARBA00023004"/>
    </source>
</evidence>
<keyword evidence="9" id="KW-1185">Reference proteome</keyword>
<comment type="cofactor">
    <cofactor evidence="1">
        <name>[4Fe-4S] cluster</name>
        <dbReference type="ChEBI" id="CHEBI:49883"/>
    </cofactor>
</comment>
<dbReference type="Gene3D" id="3.40.50.12280">
    <property type="match status" value="1"/>
</dbReference>
<gene>
    <name evidence="8" type="ORF">CH357_05620</name>
</gene>
<protein>
    <submittedName>
        <fullName evidence="8">Hydrogenase-4 subunit G</fullName>
    </submittedName>
</protein>
<evidence type="ECO:0000256" key="2">
    <source>
        <dbReference type="ARBA" id="ARBA00009173"/>
    </source>
</evidence>
<dbReference type="Pfam" id="PF01058">
    <property type="entry name" value="Oxidored_q6"/>
    <property type="match status" value="1"/>
</dbReference>
<feature type="domain" description="NADH:ubiquinone oxidoreductase-like 20kDa subunit" evidence="7">
    <location>
        <begin position="149"/>
        <end position="246"/>
    </location>
</feature>
<proteinExistence type="inferred from homology"/>
<dbReference type="EMBL" id="NPDN01000003">
    <property type="protein sequence ID" value="PJZ25983.1"/>
    <property type="molecule type" value="Genomic_DNA"/>
</dbReference>
<evidence type="ECO:0000259" key="7">
    <source>
        <dbReference type="Pfam" id="PF01058"/>
    </source>
</evidence>
<dbReference type="GO" id="GO:0046872">
    <property type="term" value="F:metal ion binding"/>
    <property type="evidence" value="ECO:0007669"/>
    <property type="project" value="UniProtKB-KW"/>
</dbReference>
<dbReference type="InterPro" id="IPR006137">
    <property type="entry name" value="NADH_UbQ_OxRdtase-like_20kDa"/>
</dbReference>
<dbReference type="PANTHER" id="PTHR42989:SF1">
    <property type="entry name" value="FORMATE HYDROGENLYASE SUBUNIT 7-RELATED"/>
    <property type="match status" value="1"/>
</dbReference>
<comment type="caution">
    <text evidence="8">The sequence shown here is derived from an EMBL/GenBank/DDBJ whole genome shotgun (WGS) entry which is preliminary data.</text>
</comment>
<evidence type="ECO:0000313" key="9">
    <source>
        <dbReference type="Proteomes" id="UP000232196"/>
    </source>
</evidence>
<name>A0A2M9XE65_9LEPT</name>
<evidence type="ECO:0000256" key="6">
    <source>
        <dbReference type="ARBA" id="ARBA00023014"/>
    </source>
</evidence>
<dbReference type="SUPFAM" id="SSF54862">
    <property type="entry name" value="4Fe-4S ferredoxins"/>
    <property type="match status" value="1"/>
</dbReference>
<dbReference type="AlphaFoldDB" id="A0A2M9XE65"/>
<dbReference type="InterPro" id="IPR052375">
    <property type="entry name" value="Complex_I_20kDa-like"/>
</dbReference>
<accession>A0A2M9XE65</accession>
<dbReference type="RefSeq" id="WP_100705783.1">
    <property type="nucleotide sequence ID" value="NZ_NPDL01000015.1"/>
</dbReference>
<organism evidence="8 9">
    <name type="scientific">Leptospira hartskeerlii</name>
    <dbReference type="NCBI Taxonomy" id="2023177"/>
    <lineage>
        <taxon>Bacteria</taxon>
        <taxon>Pseudomonadati</taxon>
        <taxon>Spirochaetota</taxon>
        <taxon>Spirochaetia</taxon>
        <taxon>Leptospirales</taxon>
        <taxon>Leptospiraceae</taxon>
        <taxon>Leptospira</taxon>
    </lineage>
</organism>
<dbReference type="OrthoDB" id="9786737at2"/>
<reference evidence="8 9" key="1">
    <citation type="submission" date="2017-07" db="EMBL/GenBank/DDBJ databases">
        <title>Leptospira spp. isolated from tropical soils.</title>
        <authorList>
            <person name="Thibeaux R."/>
            <person name="Iraola G."/>
            <person name="Ferres I."/>
            <person name="Bierque E."/>
            <person name="Girault D."/>
            <person name="Soupe-Gilbert M.-E."/>
            <person name="Picardeau M."/>
            <person name="Goarant C."/>
        </authorList>
    </citation>
    <scope>NUCLEOTIDE SEQUENCE [LARGE SCALE GENOMIC DNA]</scope>
    <source>
        <strain evidence="8 9">MCA1-C-A1</strain>
    </source>
</reference>
<evidence type="ECO:0000313" key="8">
    <source>
        <dbReference type="EMBL" id="PJZ25983.1"/>
    </source>
</evidence>
<keyword evidence="5" id="KW-0408">Iron</keyword>
<dbReference type="Proteomes" id="UP000232196">
    <property type="component" value="Unassembled WGS sequence"/>
</dbReference>
<dbReference type="PANTHER" id="PTHR42989">
    <property type="entry name" value="HYDROGENASE-4 COMPONENT I"/>
    <property type="match status" value="1"/>
</dbReference>